<comment type="caution">
    <text evidence="2">The sequence shown here is derived from an EMBL/GenBank/DDBJ whole genome shotgun (WGS) entry which is preliminary data.</text>
</comment>
<keyword evidence="1" id="KW-0812">Transmembrane</keyword>
<protein>
    <submittedName>
        <fullName evidence="2">Uncharacterized protein</fullName>
    </submittedName>
</protein>
<accession>A0AAV3YK88</accession>
<dbReference type="AlphaFoldDB" id="A0AAV3YK88"/>
<organism evidence="2 3">
    <name type="scientific">Plakobranchus ocellatus</name>
    <dbReference type="NCBI Taxonomy" id="259542"/>
    <lineage>
        <taxon>Eukaryota</taxon>
        <taxon>Metazoa</taxon>
        <taxon>Spiralia</taxon>
        <taxon>Lophotrochozoa</taxon>
        <taxon>Mollusca</taxon>
        <taxon>Gastropoda</taxon>
        <taxon>Heterobranchia</taxon>
        <taxon>Euthyneura</taxon>
        <taxon>Panpulmonata</taxon>
        <taxon>Sacoglossa</taxon>
        <taxon>Placobranchoidea</taxon>
        <taxon>Plakobranchidae</taxon>
        <taxon>Plakobranchus</taxon>
    </lineage>
</organism>
<evidence type="ECO:0000256" key="1">
    <source>
        <dbReference type="SAM" id="Phobius"/>
    </source>
</evidence>
<name>A0AAV3YK88_9GAST</name>
<keyword evidence="3" id="KW-1185">Reference proteome</keyword>
<keyword evidence="1" id="KW-0472">Membrane</keyword>
<feature type="transmembrane region" description="Helical" evidence="1">
    <location>
        <begin position="83"/>
        <end position="105"/>
    </location>
</feature>
<gene>
    <name evidence="2" type="ORF">PoB_000965000</name>
</gene>
<evidence type="ECO:0000313" key="3">
    <source>
        <dbReference type="Proteomes" id="UP000735302"/>
    </source>
</evidence>
<dbReference type="Proteomes" id="UP000735302">
    <property type="component" value="Unassembled WGS sequence"/>
</dbReference>
<sequence length="119" mass="13750">MAINGSSWMSVSFFFSRNCDRRAVASEVSGLSEEICRLQRFRWEQASQVSLWRVCHTFPNLHNQGDPYCAFFADDVLPGKTTLVLFICGIFPYSFAYLSLWRGLVRRQIKIKPGKFDLD</sequence>
<dbReference type="EMBL" id="BLXT01001108">
    <property type="protein sequence ID" value="GFN83144.1"/>
    <property type="molecule type" value="Genomic_DNA"/>
</dbReference>
<proteinExistence type="predicted"/>
<keyword evidence="1" id="KW-1133">Transmembrane helix</keyword>
<evidence type="ECO:0000313" key="2">
    <source>
        <dbReference type="EMBL" id="GFN83144.1"/>
    </source>
</evidence>
<reference evidence="2 3" key="1">
    <citation type="journal article" date="2021" name="Elife">
        <title>Chloroplast acquisition without the gene transfer in kleptoplastic sea slugs, Plakobranchus ocellatus.</title>
        <authorList>
            <person name="Maeda T."/>
            <person name="Takahashi S."/>
            <person name="Yoshida T."/>
            <person name="Shimamura S."/>
            <person name="Takaki Y."/>
            <person name="Nagai Y."/>
            <person name="Toyoda A."/>
            <person name="Suzuki Y."/>
            <person name="Arimoto A."/>
            <person name="Ishii H."/>
            <person name="Satoh N."/>
            <person name="Nishiyama T."/>
            <person name="Hasebe M."/>
            <person name="Maruyama T."/>
            <person name="Minagawa J."/>
            <person name="Obokata J."/>
            <person name="Shigenobu S."/>
        </authorList>
    </citation>
    <scope>NUCLEOTIDE SEQUENCE [LARGE SCALE GENOMIC DNA]</scope>
</reference>